<dbReference type="InParanoid" id="A0A7J7C5C7"/>
<dbReference type="PANTHER" id="PTHR33090">
    <property type="entry name" value="DUF3774 DOMAIN PROTEIN-RELATED"/>
    <property type="match status" value="1"/>
</dbReference>
<proteinExistence type="predicted"/>
<reference evidence="1 2" key="1">
    <citation type="journal article" date="2020" name="Nat. Commun.">
        <title>Genome of Tripterygium wilfordii and identification of cytochrome P450 involved in triptolide biosynthesis.</title>
        <authorList>
            <person name="Tu L."/>
            <person name="Su P."/>
            <person name="Zhang Z."/>
            <person name="Gao L."/>
            <person name="Wang J."/>
            <person name="Hu T."/>
            <person name="Zhou J."/>
            <person name="Zhang Y."/>
            <person name="Zhao Y."/>
            <person name="Liu Y."/>
            <person name="Song Y."/>
            <person name="Tong Y."/>
            <person name="Lu Y."/>
            <person name="Yang J."/>
            <person name="Xu C."/>
            <person name="Jia M."/>
            <person name="Peters R.J."/>
            <person name="Huang L."/>
            <person name="Gao W."/>
        </authorList>
    </citation>
    <scope>NUCLEOTIDE SEQUENCE [LARGE SCALE GENOMIC DNA]</scope>
    <source>
        <strain evidence="2">cv. XIE 37</strain>
        <tissue evidence="1">Leaf</tissue>
    </source>
</reference>
<name>A0A7J7C5C7_TRIWF</name>
<dbReference type="InterPro" id="IPR022251">
    <property type="entry name" value="DUF3774_wound-induced"/>
</dbReference>
<comment type="caution">
    <text evidence="1">The sequence shown here is derived from an EMBL/GenBank/DDBJ whole genome shotgun (WGS) entry which is preliminary data.</text>
</comment>
<accession>A0A7J7C5C7</accession>
<keyword evidence="2" id="KW-1185">Reference proteome</keyword>
<sequence length="66" mass="7316">MWVIQGMKDQASKGDSTVKSAFSSASLKQTRFLSGAVNFKALTNEKLKQAEESLRTIMYLSCWGPN</sequence>
<dbReference type="AlphaFoldDB" id="A0A7J7C5C7"/>
<evidence type="ECO:0000313" key="1">
    <source>
        <dbReference type="EMBL" id="KAF5728966.1"/>
    </source>
</evidence>
<organism evidence="1 2">
    <name type="scientific">Tripterygium wilfordii</name>
    <name type="common">Thunder God vine</name>
    <dbReference type="NCBI Taxonomy" id="458696"/>
    <lineage>
        <taxon>Eukaryota</taxon>
        <taxon>Viridiplantae</taxon>
        <taxon>Streptophyta</taxon>
        <taxon>Embryophyta</taxon>
        <taxon>Tracheophyta</taxon>
        <taxon>Spermatophyta</taxon>
        <taxon>Magnoliopsida</taxon>
        <taxon>eudicotyledons</taxon>
        <taxon>Gunneridae</taxon>
        <taxon>Pentapetalae</taxon>
        <taxon>rosids</taxon>
        <taxon>fabids</taxon>
        <taxon>Celastrales</taxon>
        <taxon>Celastraceae</taxon>
        <taxon>Tripterygium</taxon>
    </lineage>
</organism>
<evidence type="ECO:0000313" key="2">
    <source>
        <dbReference type="Proteomes" id="UP000593562"/>
    </source>
</evidence>
<dbReference type="Proteomes" id="UP000593562">
    <property type="component" value="Unassembled WGS sequence"/>
</dbReference>
<gene>
    <name evidence="1" type="ORF">HS088_TW21G01123</name>
</gene>
<dbReference type="EMBL" id="JAAARO010000021">
    <property type="protein sequence ID" value="KAF5728966.1"/>
    <property type="molecule type" value="Genomic_DNA"/>
</dbReference>
<protein>
    <submittedName>
        <fullName evidence="1">Uncharacterized protein</fullName>
    </submittedName>
</protein>
<dbReference type="Pfam" id="PF12609">
    <property type="entry name" value="DUF3774"/>
    <property type="match status" value="1"/>
</dbReference>
<dbReference type="FunCoup" id="A0A7J7C5C7">
    <property type="interactions" value="9"/>
</dbReference>